<proteinExistence type="predicted"/>
<evidence type="ECO:0000256" key="4">
    <source>
        <dbReference type="ARBA" id="ARBA00022833"/>
    </source>
</evidence>
<gene>
    <name evidence="8" type="ORF">V5O48_004763</name>
</gene>
<dbReference type="InterPro" id="IPR013087">
    <property type="entry name" value="Znf_C2H2_type"/>
</dbReference>
<dbReference type="Proteomes" id="UP001465976">
    <property type="component" value="Unassembled WGS sequence"/>
</dbReference>
<keyword evidence="9" id="KW-1185">Reference proteome</keyword>
<dbReference type="SMART" id="SM00355">
    <property type="entry name" value="ZnF_C2H2"/>
    <property type="match status" value="3"/>
</dbReference>
<dbReference type="EMBL" id="JBAHYK010000171">
    <property type="protein sequence ID" value="KAL0577222.1"/>
    <property type="molecule type" value="Genomic_DNA"/>
</dbReference>
<reference evidence="8 9" key="1">
    <citation type="submission" date="2024-02" db="EMBL/GenBank/DDBJ databases">
        <title>A draft genome for the cacao thread blight pathogen Marasmius crinis-equi.</title>
        <authorList>
            <person name="Cohen S.P."/>
            <person name="Baruah I.K."/>
            <person name="Amoako-Attah I."/>
            <person name="Bukari Y."/>
            <person name="Meinhardt L.W."/>
            <person name="Bailey B.A."/>
        </authorList>
    </citation>
    <scope>NUCLEOTIDE SEQUENCE [LARGE SCALE GENOMIC DNA]</scope>
    <source>
        <strain evidence="8 9">GH-76</strain>
    </source>
</reference>
<feature type="domain" description="C2H2-type" evidence="7">
    <location>
        <begin position="16"/>
        <end position="43"/>
    </location>
</feature>
<feature type="compositionally biased region" description="Low complexity" evidence="6">
    <location>
        <begin position="118"/>
        <end position="134"/>
    </location>
</feature>
<feature type="compositionally biased region" description="Low complexity" evidence="6">
    <location>
        <begin position="390"/>
        <end position="402"/>
    </location>
</feature>
<evidence type="ECO:0000313" key="8">
    <source>
        <dbReference type="EMBL" id="KAL0577222.1"/>
    </source>
</evidence>
<evidence type="ECO:0000256" key="3">
    <source>
        <dbReference type="ARBA" id="ARBA00022771"/>
    </source>
</evidence>
<feature type="compositionally biased region" description="Basic residues" evidence="6">
    <location>
        <begin position="93"/>
        <end position="111"/>
    </location>
</feature>
<dbReference type="PANTHER" id="PTHR24403">
    <property type="entry name" value="ZINC FINGER PROTEIN"/>
    <property type="match status" value="1"/>
</dbReference>
<feature type="region of interest" description="Disordered" evidence="6">
    <location>
        <begin position="90"/>
        <end position="179"/>
    </location>
</feature>
<name>A0ABR3FP59_9AGAR</name>
<keyword evidence="4" id="KW-0862">Zinc</keyword>
<evidence type="ECO:0000256" key="1">
    <source>
        <dbReference type="ARBA" id="ARBA00022723"/>
    </source>
</evidence>
<evidence type="ECO:0000259" key="7">
    <source>
        <dbReference type="PROSITE" id="PS50157"/>
    </source>
</evidence>
<organism evidence="8 9">
    <name type="scientific">Marasmius crinis-equi</name>
    <dbReference type="NCBI Taxonomy" id="585013"/>
    <lineage>
        <taxon>Eukaryota</taxon>
        <taxon>Fungi</taxon>
        <taxon>Dikarya</taxon>
        <taxon>Basidiomycota</taxon>
        <taxon>Agaricomycotina</taxon>
        <taxon>Agaricomycetes</taxon>
        <taxon>Agaricomycetidae</taxon>
        <taxon>Agaricales</taxon>
        <taxon>Marasmiineae</taxon>
        <taxon>Marasmiaceae</taxon>
        <taxon>Marasmius</taxon>
    </lineage>
</organism>
<accession>A0ABR3FP59</accession>
<sequence length="441" mass="48493">MAPPKSRKPQNHPDGEQCTVCGLVLARRGDMPRHMRTHLEDKSHMLHRCPWDGCTYSNLQRSNVDTHYRTHTGEQTQICPDCDFRSVDAGSLTRHRKRKHGYVPKPRKSRHTTAQPLASTSAAPEPSSSAATSRASRRHQPYSREPSTSSSSNRSSSTPEGEPPATTPTTTSAASASPTTTKAFPVIIPFEYPDMAVVLSETKAHAKEREMEPRSYFWRQQDRERIARSPSPKLMYPAVDAAYQMQNTSPLLGAKELTPFDSYLGWTFEQLIGCSNVPATQSWDFQAGTEVQDCQIAVAEMSLPPAIEELDVDVNAVSQPPVVEQQWNTGSLNVPQYVCDHMYDFNASFGNFEPVPAGPYNANWASPEYPPSSAASSPQSFEHGANFNLPPAASSPYSTAPSLDTFSSPPAGVPEDPLDAIFCPQPVSPSPIYPSTLDWQL</sequence>
<evidence type="ECO:0000313" key="9">
    <source>
        <dbReference type="Proteomes" id="UP001465976"/>
    </source>
</evidence>
<feature type="compositionally biased region" description="Low complexity" evidence="6">
    <location>
        <begin position="368"/>
        <end position="380"/>
    </location>
</feature>
<dbReference type="PROSITE" id="PS50157">
    <property type="entry name" value="ZINC_FINGER_C2H2_2"/>
    <property type="match status" value="2"/>
</dbReference>
<protein>
    <recommendedName>
        <fullName evidence="7">C2H2-type domain-containing protein</fullName>
    </recommendedName>
</protein>
<dbReference type="Gene3D" id="3.30.160.60">
    <property type="entry name" value="Classic Zinc Finger"/>
    <property type="match status" value="1"/>
</dbReference>
<keyword evidence="1" id="KW-0479">Metal-binding</keyword>
<comment type="caution">
    <text evidence="8">The sequence shown here is derived from an EMBL/GenBank/DDBJ whole genome shotgun (WGS) entry which is preliminary data.</text>
</comment>
<feature type="region of interest" description="Disordered" evidence="6">
    <location>
        <begin position="368"/>
        <end position="420"/>
    </location>
</feature>
<evidence type="ECO:0000256" key="6">
    <source>
        <dbReference type="SAM" id="MobiDB-lite"/>
    </source>
</evidence>
<evidence type="ECO:0000256" key="5">
    <source>
        <dbReference type="PROSITE-ProRule" id="PRU00042"/>
    </source>
</evidence>
<keyword evidence="3 5" id="KW-0863">Zinc-finger</keyword>
<dbReference type="InterPro" id="IPR050688">
    <property type="entry name" value="Zinc_finger/UBP_domain"/>
</dbReference>
<feature type="compositionally biased region" description="Low complexity" evidence="6">
    <location>
        <begin position="167"/>
        <end position="179"/>
    </location>
</feature>
<dbReference type="SUPFAM" id="SSF57667">
    <property type="entry name" value="beta-beta-alpha zinc fingers"/>
    <property type="match status" value="1"/>
</dbReference>
<keyword evidence="2" id="KW-0677">Repeat</keyword>
<feature type="domain" description="C2H2-type" evidence="7">
    <location>
        <begin position="47"/>
        <end position="76"/>
    </location>
</feature>
<dbReference type="PROSITE" id="PS00028">
    <property type="entry name" value="ZINC_FINGER_C2H2_1"/>
    <property type="match status" value="1"/>
</dbReference>
<evidence type="ECO:0000256" key="2">
    <source>
        <dbReference type="ARBA" id="ARBA00022737"/>
    </source>
</evidence>
<dbReference type="PANTHER" id="PTHR24403:SF109">
    <property type="entry name" value="ZINC FINGER PROTEIN 845-LIKE"/>
    <property type="match status" value="1"/>
</dbReference>
<feature type="compositionally biased region" description="Low complexity" evidence="6">
    <location>
        <begin position="143"/>
        <end position="160"/>
    </location>
</feature>
<dbReference type="InterPro" id="IPR036236">
    <property type="entry name" value="Znf_C2H2_sf"/>
</dbReference>